<reference evidence="3 4" key="1">
    <citation type="journal article" date="2019" name="Nat. Ecol. Evol.">
        <title>Megaphylogeny resolves global patterns of mushroom evolution.</title>
        <authorList>
            <person name="Varga T."/>
            <person name="Krizsan K."/>
            <person name="Foldi C."/>
            <person name="Dima B."/>
            <person name="Sanchez-Garcia M."/>
            <person name="Sanchez-Ramirez S."/>
            <person name="Szollosi G.J."/>
            <person name="Szarkandi J.G."/>
            <person name="Papp V."/>
            <person name="Albert L."/>
            <person name="Andreopoulos W."/>
            <person name="Angelini C."/>
            <person name="Antonin V."/>
            <person name="Barry K.W."/>
            <person name="Bougher N.L."/>
            <person name="Buchanan P."/>
            <person name="Buyck B."/>
            <person name="Bense V."/>
            <person name="Catcheside P."/>
            <person name="Chovatia M."/>
            <person name="Cooper J."/>
            <person name="Damon W."/>
            <person name="Desjardin D."/>
            <person name="Finy P."/>
            <person name="Geml J."/>
            <person name="Haridas S."/>
            <person name="Hughes K."/>
            <person name="Justo A."/>
            <person name="Karasinski D."/>
            <person name="Kautmanova I."/>
            <person name="Kiss B."/>
            <person name="Kocsube S."/>
            <person name="Kotiranta H."/>
            <person name="LaButti K.M."/>
            <person name="Lechner B.E."/>
            <person name="Liimatainen K."/>
            <person name="Lipzen A."/>
            <person name="Lukacs Z."/>
            <person name="Mihaltcheva S."/>
            <person name="Morgado L.N."/>
            <person name="Niskanen T."/>
            <person name="Noordeloos M.E."/>
            <person name="Ohm R.A."/>
            <person name="Ortiz-Santana B."/>
            <person name="Ovrebo C."/>
            <person name="Racz N."/>
            <person name="Riley R."/>
            <person name="Savchenko A."/>
            <person name="Shiryaev A."/>
            <person name="Soop K."/>
            <person name="Spirin V."/>
            <person name="Szebenyi C."/>
            <person name="Tomsovsky M."/>
            <person name="Tulloss R.E."/>
            <person name="Uehling J."/>
            <person name="Grigoriev I.V."/>
            <person name="Vagvolgyi C."/>
            <person name="Papp T."/>
            <person name="Martin F.M."/>
            <person name="Miettinen O."/>
            <person name="Hibbett D.S."/>
            <person name="Nagy L.G."/>
        </authorList>
    </citation>
    <scope>NUCLEOTIDE SEQUENCE [LARGE SCALE GENOMIC DNA]</scope>
    <source>
        <strain evidence="3 4">FP101781</strain>
    </source>
</reference>
<feature type="compositionally biased region" description="Low complexity" evidence="1">
    <location>
        <begin position="313"/>
        <end position="340"/>
    </location>
</feature>
<dbReference type="PROSITE" id="PS51293">
    <property type="entry name" value="SANT"/>
    <property type="match status" value="1"/>
</dbReference>
<evidence type="ECO:0000259" key="2">
    <source>
        <dbReference type="PROSITE" id="PS51293"/>
    </source>
</evidence>
<dbReference type="Pfam" id="PF00249">
    <property type="entry name" value="Myb_DNA-binding"/>
    <property type="match status" value="1"/>
</dbReference>
<dbReference type="OrthoDB" id="10258692at2759"/>
<dbReference type="InterPro" id="IPR009057">
    <property type="entry name" value="Homeodomain-like_sf"/>
</dbReference>
<feature type="compositionally biased region" description="Polar residues" evidence="1">
    <location>
        <begin position="293"/>
        <end position="306"/>
    </location>
</feature>
<feature type="region of interest" description="Disordered" evidence="1">
    <location>
        <begin position="440"/>
        <end position="579"/>
    </location>
</feature>
<dbReference type="InterPro" id="IPR017884">
    <property type="entry name" value="SANT_dom"/>
</dbReference>
<accession>A0A4Y7TKV6</accession>
<evidence type="ECO:0000256" key="1">
    <source>
        <dbReference type="SAM" id="MobiDB-lite"/>
    </source>
</evidence>
<protein>
    <recommendedName>
        <fullName evidence="2">SANT domain-containing protein</fullName>
    </recommendedName>
</protein>
<proteinExistence type="predicted"/>
<dbReference type="AlphaFoldDB" id="A0A4Y7TKV6"/>
<evidence type="ECO:0000313" key="3">
    <source>
        <dbReference type="EMBL" id="TEB34172.1"/>
    </source>
</evidence>
<dbReference type="Gene3D" id="1.10.10.60">
    <property type="entry name" value="Homeodomain-like"/>
    <property type="match status" value="1"/>
</dbReference>
<name>A0A4Y7TKV6_COPMI</name>
<feature type="compositionally biased region" description="Basic residues" evidence="1">
    <location>
        <begin position="542"/>
        <end position="554"/>
    </location>
</feature>
<dbReference type="CDD" id="cd00167">
    <property type="entry name" value="SANT"/>
    <property type="match status" value="1"/>
</dbReference>
<feature type="compositionally biased region" description="Basic residues" evidence="1">
    <location>
        <begin position="469"/>
        <end position="479"/>
    </location>
</feature>
<dbReference type="InterPro" id="IPR001005">
    <property type="entry name" value="SANT/Myb"/>
</dbReference>
<organism evidence="3 4">
    <name type="scientific">Coprinellus micaceus</name>
    <name type="common">Glistening ink-cap mushroom</name>
    <name type="synonym">Coprinus micaceus</name>
    <dbReference type="NCBI Taxonomy" id="71717"/>
    <lineage>
        <taxon>Eukaryota</taxon>
        <taxon>Fungi</taxon>
        <taxon>Dikarya</taxon>
        <taxon>Basidiomycota</taxon>
        <taxon>Agaricomycotina</taxon>
        <taxon>Agaricomycetes</taxon>
        <taxon>Agaricomycetidae</taxon>
        <taxon>Agaricales</taxon>
        <taxon>Agaricineae</taxon>
        <taxon>Psathyrellaceae</taxon>
        <taxon>Coprinellus</taxon>
    </lineage>
</organism>
<dbReference type="EMBL" id="QPFP01000010">
    <property type="protein sequence ID" value="TEB34172.1"/>
    <property type="molecule type" value="Genomic_DNA"/>
</dbReference>
<dbReference type="GO" id="GO:0006357">
    <property type="term" value="P:regulation of transcription by RNA polymerase II"/>
    <property type="evidence" value="ECO:0007669"/>
    <property type="project" value="TreeGrafter"/>
</dbReference>
<dbReference type="SUPFAM" id="SSF46689">
    <property type="entry name" value="Homeodomain-like"/>
    <property type="match status" value="1"/>
</dbReference>
<dbReference type="PANTHER" id="PTHR13992">
    <property type="entry name" value="NUCLEAR RECEPTOR CO-REPRESSOR RELATED NCOR"/>
    <property type="match status" value="1"/>
</dbReference>
<sequence>MNVLPRSTPEALNSTPAGLIEEVLGGRRHESRIERFEAVRPSLAEHFEKRQAKVTSKVERLSKEYLVLHEKWRAHCAALSEHQKSKVHTTEHEASLYVAGRTTRHRGALADAVRSDLEMEQIIASLESNDAMDPNYLSMKNAATIPDMISVTKGQVDLLFDDTNHLVEQPDEYYAVRTGIDDWTDEEKRIFIDKFAQYPKQFGMIAHFIPDKTASQCVDYYYLHKKRQIDFRKVVSQLGPKKKRRGGGRKKKGNALLTDIAQHDAEVGKLPTGFVVPTRVAKSRKGIGGRPKVTQSGAGNSATATPQPEPRSARLQAQAAAQAQLAAEAAAATTPSTPEPESARSRRGRGAKQAAPTSGTFSVSAAPISLSASNSASSVPVSMFGPGPSPLASAVVSMASTPMLGIPATPSGYAVLPSPALTPSLSVIAIPAAPVHPPPVVQVASSQSGSSSLTKMEDDDTPELDARPTKKTKRVRKQVKSVAIIHDEPPSPPPESELPTPDGERGHEPSTVLSKTTKILSALEAKRSVSSGTSTSEEKAKAKGRSRSRGKAKKGKEAAAEETTPNTLDLSEAEKSRWM</sequence>
<dbReference type="PANTHER" id="PTHR13992:SF39">
    <property type="entry name" value="SMRTER, ISOFORM G"/>
    <property type="match status" value="1"/>
</dbReference>
<dbReference type="SMART" id="SM00717">
    <property type="entry name" value="SANT"/>
    <property type="match status" value="1"/>
</dbReference>
<feature type="compositionally biased region" description="Low complexity" evidence="1">
    <location>
        <begin position="441"/>
        <end position="452"/>
    </location>
</feature>
<comment type="caution">
    <text evidence="3">The sequence shown here is derived from an EMBL/GenBank/DDBJ whole genome shotgun (WGS) entry which is preliminary data.</text>
</comment>
<feature type="region of interest" description="Disordered" evidence="1">
    <location>
        <begin position="281"/>
        <end position="361"/>
    </location>
</feature>
<dbReference type="STRING" id="71717.A0A4Y7TKV6"/>
<keyword evidence="4" id="KW-1185">Reference proteome</keyword>
<gene>
    <name evidence="3" type="ORF">FA13DRAFT_71556</name>
</gene>
<dbReference type="Proteomes" id="UP000298030">
    <property type="component" value="Unassembled WGS sequence"/>
</dbReference>
<feature type="domain" description="SANT" evidence="2">
    <location>
        <begin position="178"/>
        <end position="229"/>
    </location>
</feature>
<dbReference type="GO" id="GO:0034967">
    <property type="term" value="C:Set3 complex"/>
    <property type="evidence" value="ECO:0007669"/>
    <property type="project" value="TreeGrafter"/>
</dbReference>
<dbReference type="InterPro" id="IPR051571">
    <property type="entry name" value="N-CoR_corepressor"/>
</dbReference>
<evidence type="ECO:0000313" key="4">
    <source>
        <dbReference type="Proteomes" id="UP000298030"/>
    </source>
</evidence>